<evidence type="ECO:0000259" key="3">
    <source>
        <dbReference type="PROSITE" id="PS50041"/>
    </source>
</evidence>
<dbReference type="AlphaFoldDB" id="A0A5E4QJZ5"/>
<dbReference type="Proteomes" id="UP000324832">
    <property type="component" value="Unassembled WGS sequence"/>
</dbReference>
<dbReference type="SMART" id="SM00034">
    <property type="entry name" value="CLECT"/>
    <property type="match status" value="1"/>
</dbReference>
<dbReference type="InterPro" id="IPR001304">
    <property type="entry name" value="C-type_lectin-like"/>
</dbReference>
<dbReference type="Gene3D" id="3.10.100.10">
    <property type="entry name" value="Mannose-Binding Protein A, subunit A"/>
    <property type="match status" value="1"/>
</dbReference>
<keyword evidence="1" id="KW-1015">Disulfide bond</keyword>
<reference evidence="4 5" key="1">
    <citation type="submission" date="2017-07" db="EMBL/GenBank/DDBJ databases">
        <authorList>
            <person name="Talla V."/>
            <person name="Backstrom N."/>
        </authorList>
    </citation>
    <scope>NUCLEOTIDE SEQUENCE [LARGE SCALE GENOMIC DNA]</scope>
</reference>
<feature type="chain" id="PRO_5023041829" description="C-type lectin domain-containing protein" evidence="2">
    <location>
        <begin position="18"/>
        <end position="166"/>
    </location>
</feature>
<name>A0A5E4QJZ5_9NEOP</name>
<gene>
    <name evidence="4" type="ORF">LSINAPIS_LOCUS9376</name>
</gene>
<sequence length="166" mass="19071">MAARVVLVLALINCVSTRQLPSDYIVNKSLQSAYRLVYQSETWPVARDRCEDQGGHLAVPDTQEEFEFLQKLVRGMHYPSIVNRDVALVVWLGINNLDDYRIWKNIFGQNIKDSSFSTWSGDNGQGFSDDPEEPHCAAIDPINPGLRDYWCHRRQPYLCEININEI</sequence>
<evidence type="ECO:0000313" key="5">
    <source>
        <dbReference type="Proteomes" id="UP000324832"/>
    </source>
</evidence>
<proteinExistence type="predicted"/>
<dbReference type="CDD" id="cd00037">
    <property type="entry name" value="CLECT"/>
    <property type="match status" value="1"/>
</dbReference>
<feature type="domain" description="C-type lectin" evidence="3">
    <location>
        <begin position="34"/>
        <end position="160"/>
    </location>
</feature>
<dbReference type="PROSITE" id="PS00615">
    <property type="entry name" value="C_TYPE_LECTIN_1"/>
    <property type="match status" value="1"/>
</dbReference>
<dbReference type="Pfam" id="PF00059">
    <property type="entry name" value="Lectin_C"/>
    <property type="match status" value="1"/>
</dbReference>
<dbReference type="InterPro" id="IPR018378">
    <property type="entry name" value="C-type_lectin_CS"/>
</dbReference>
<dbReference type="PROSITE" id="PS50041">
    <property type="entry name" value="C_TYPE_LECTIN_2"/>
    <property type="match status" value="1"/>
</dbReference>
<keyword evidence="5" id="KW-1185">Reference proteome</keyword>
<dbReference type="EMBL" id="FZQP02003445">
    <property type="protein sequence ID" value="VVC98268.1"/>
    <property type="molecule type" value="Genomic_DNA"/>
</dbReference>
<dbReference type="InterPro" id="IPR016186">
    <property type="entry name" value="C-type_lectin-like/link_sf"/>
</dbReference>
<dbReference type="SUPFAM" id="SSF56436">
    <property type="entry name" value="C-type lectin-like"/>
    <property type="match status" value="1"/>
</dbReference>
<accession>A0A5E4QJZ5</accession>
<evidence type="ECO:0000256" key="1">
    <source>
        <dbReference type="ARBA" id="ARBA00023157"/>
    </source>
</evidence>
<keyword evidence="2" id="KW-0732">Signal</keyword>
<dbReference type="PANTHER" id="PTHR22803">
    <property type="entry name" value="MANNOSE, PHOSPHOLIPASE, LECTIN RECEPTOR RELATED"/>
    <property type="match status" value="1"/>
</dbReference>
<dbReference type="InterPro" id="IPR016187">
    <property type="entry name" value="CTDL_fold"/>
</dbReference>
<protein>
    <recommendedName>
        <fullName evidence="3">C-type lectin domain-containing protein</fullName>
    </recommendedName>
</protein>
<organism evidence="4 5">
    <name type="scientific">Leptidea sinapis</name>
    <dbReference type="NCBI Taxonomy" id="189913"/>
    <lineage>
        <taxon>Eukaryota</taxon>
        <taxon>Metazoa</taxon>
        <taxon>Ecdysozoa</taxon>
        <taxon>Arthropoda</taxon>
        <taxon>Hexapoda</taxon>
        <taxon>Insecta</taxon>
        <taxon>Pterygota</taxon>
        <taxon>Neoptera</taxon>
        <taxon>Endopterygota</taxon>
        <taxon>Lepidoptera</taxon>
        <taxon>Glossata</taxon>
        <taxon>Ditrysia</taxon>
        <taxon>Papilionoidea</taxon>
        <taxon>Pieridae</taxon>
        <taxon>Dismorphiinae</taxon>
        <taxon>Leptidea</taxon>
    </lineage>
</organism>
<evidence type="ECO:0000313" key="4">
    <source>
        <dbReference type="EMBL" id="VVC98268.1"/>
    </source>
</evidence>
<dbReference type="InterPro" id="IPR050111">
    <property type="entry name" value="C-type_lectin/snaclec_domain"/>
</dbReference>
<evidence type="ECO:0000256" key="2">
    <source>
        <dbReference type="SAM" id="SignalP"/>
    </source>
</evidence>
<feature type="signal peptide" evidence="2">
    <location>
        <begin position="1"/>
        <end position="17"/>
    </location>
</feature>